<dbReference type="OrthoDB" id="5963193at2759"/>
<dbReference type="PANTHER" id="PTHR10383">
    <property type="entry name" value="SERINE INCORPORATOR"/>
    <property type="match status" value="1"/>
</dbReference>
<gene>
    <name evidence="7" type="ORF">AYI70_g11871</name>
</gene>
<dbReference type="STRING" id="133412.A0A1R1X011"/>
<organism evidence="7 8">
    <name type="scientific">Smittium culicis</name>
    <dbReference type="NCBI Taxonomy" id="133412"/>
    <lineage>
        <taxon>Eukaryota</taxon>
        <taxon>Fungi</taxon>
        <taxon>Fungi incertae sedis</taxon>
        <taxon>Zoopagomycota</taxon>
        <taxon>Kickxellomycotina</taxon>
        <taxon>Harpellomycetes</taxon>
        <taxon>Harpellales</taxon>
        <taxon>Legeriomycetaceae</taxon>
        <taxon>Smittium</taxon>
    </lineage>
</organism>
<evidence type="ECO:0000313" key="8">
    <source>
        <dbReference type="Proteomes" id="UP000187283"/>
    </source>
</evidence>
<dbReference type="Proteomes" id="UP000187283">
    <property type="component" value="Unassembled WGS sequence"/>
</dbReference>
<comment type="caution">
    <text evidence="7">The sequence shown here is derived from an EMBL/GenBank/DDBJ whole genome shotgun (WGS) entry which is preliminary data.</text>
</comment>
<dbReference type="Pfam" id="PF03348">
    <property type="entry name" value="Serinc"/>
    <property type="match status" value="1"/>
</dbReference>
<feature type="transmembrane region" description="Helical" evidence="6">
    <location>
        <begin position="400"/>
        <end position="424"/>
    </location>
</feature>
<keyword evidence="3 6" id="KW-0812">Transmembrane</keyword>
<evidence type="ECO:0000256" key="3">
    <source>
        <dbReference type="ARBA" id="ARBA00022692"/>
    </source>
</evidence>
<proteinExistence type="inferred from homology"/>
<keyword evidence="8" id="KW-1185">Reference proteome</keyword>
<feature type="transmembrane region" description="Helical" evidence="6">
    <location>
        <begin position="176"/>
        <end position="197"/>
    </location>
</feature>
<reference evidence="7 8" key="1">
    <citation type="submission" date="2017-01" db="EMBL/GenBank/DDBJ databases">
        <authorList>
            <person name="Mah S.A."/>
            <person name="Swanson W.J."/>
            <person name="Moy G.W."/>
            <person name="Vacquier V.D."/>
        </authorList>
    </citation>
    <scope>NUCLEOTIDE SEQUENCE [LARGE SCALE GENOMIC DNA]</scope>
    <source>
        <strain evidence="7 8">GSMNP</strain>
    </source>
</reference>
<feature type="transmembrane region" description="Helical" evidence="6">
    <location>
        <begin position="361"/>
        <end position="380"/>
    </location>
</feature>
<comment type="similarity">
    <text evidence="2">Belongs to the TDE1 family.</text>
</comment>
<comment type="subcellular location">
    <subcellularLocation>
        <location evidence="1">Membrane</location>
        <topology evidence="1">Multi-pass membrane protein</topology>
    </subcellularLocation>
</comment>
<evidence type="ECO:0000256" key="5">
    <source>
        <dbReference type="ARBA" id="ARBA00023136"/>
    </source>
</evidence>
<accession>A0A1R1X011</accession>
<evidence type="ECO:0000256" key="6">
    <source>
        <dbReference type="SAM" id="Phobius"/>
    </source>
</evidence>
<dbReference type="GO" id="GO:0016020">
    <property type="term" value="C:membrane"/>
    <property type="evidence" value="ECO:0007669"/>
    <property type="project" value="UniProtKB-SubCell"/>
</dbReference>
<evidence type="ECO:0000313" key="7">
    <source>
        <dbReference type="EMBL" id="OMJ07954.1"/>
    </source>
</evidence>
<feature type="transmembrane region" description="Helical" evidence="6">
    <location>
        <begin position="80"/>
        <end position="98"/>
    </location>
</feature>
<dbReference type="InterPro" id="IPR005016">
    <property type="entry name" value="TDE1/TMS"/>
</dbReference>
<keyword evidence="4 6" id="KW-1133">Transmembrane helix</keyword>
<evidence type="ECO:0000256" key="4">
    <source>
        <dbReference type="ARBA" id="ARBA00022989"/>
    </source>
</evidence>
<dbReference type="AlphaFoldDB" id="A0A1R1X011"/>
<evidence type="ECO:0000256" key="1">
    <source>
        <dbReference type="ARBA" id="ARBA00004141"/>
    </source>
</evidence>
<feature type="transmembrane region" description="Helical" evidence="6">
    <location>
        <begin position="209"/>
        <end position="229"/>
    </location>
</feature>
<evidence type="ECO:0000256" key="2">
    <source>
        <dbReference type="ARBA" id="ARBA00006665"/>
    </source>
</evidence>
<protein>
    <submittedName>
        <fullName evidence="7">Membrane protein TMS1</fullName>
    </submittedName>
</protein>
<feature type="transmembrane region" description="Helical" evidence="6">
    <location>
        <begin position="146"/>
        <end position="170"/>
    </location>
</feature>
<feature type="transmembrane region" description="Helical" evidence="6">
    <location>
        <begin position="104"/>
        <end position="125"/>
    </location>
</feature>
<dbReference type="PANTHER" id="PTHR10383:SF9">
    <property type="entry name" value="SERINE INCORPORATOR, ISOFORM F"/>
    <property type="match status" value="1"/>
</dbReference>
<dbReference type="EMBL" id="LSSN01005924">
    <property type="protein sequence ID" value="OMJ07954.1"/>
    <property type="molecule type" value="Genomic_DNA"/>
</dbReference>
<feature type="transmembrane region" description="Helical" evidence="6">
    <location>
        <begin position="249"/>
        <end position="268"/>
    </location>
</feature>
<sequence length="428" mass="47437">MGMLAWLMTTNWAISKLKTMSFGLIDFKCAEDVCYGIMAVHRVCFTQSLFHAILGASVYGINDSRDSRAKIQNEYWGTKMFLFFLLLIISFFIPSGFFKVYGGYITTFGAAIFIFIQLVLLIDFTHNIAEYCIESYENTLNDNWKYLLVGGTSLSFLIFIVATIMQYVIFGSRQCGLNQFFITANVFLCIFASFLAIHPKVQEANFKSGLAQAGIVTLYATYLISSALIGEPVSNPTDKVCNPLIDSKGTRTTLVVLGAVFTVSAICYSTSTAATKSGSIINSNDTESPSLGAHRLSDSLENGSNLRAEAIKDAVAAGSLPESAIINMENRNRSSEERPISPSLSDPIYDEKYGVQYSYSFFHFIFSVAAMYMAMLLTNWNSIDANSGEFIVIGRSMSAVWAKVISSWLCIVMYSWTLVAPVLYPDRY</sequence>
<name>A0A1R1X011_9FUNG</name>
<keyword evidence="5 6" id="KW-0472">Membrane</keyword>